<accession>A0A2I0K3E0</accession>
<dbReference type="EMBL" id="PGOL01000907">
    <property type="protein sequence ID" value="PKI63069.1"/>
    <property type="molecule type" value="Genomic_DNA"/>
</dbReference>
<evidence type="ECO:0000313" key="2">
    <source>
        <dbReference type="Proteomes" id="UP000233551"/>
    </source>
</evidence>
<gene>
    <name evidence="1" type="ORF">CRG98_016520</name>
</gene>
<keyword evidence="2" id="KW-1185">Reference proteome</keyword>
<organism evidence="1 2">
    <name type="scientific">Punica granatum</name>
    <name type="common">Pomegranate</name>
    <dbReference type="NCBI Taxonomy" id="22663"/>
    <lineage>
        <taxon>Eukaryota</taxon>
        <taxon>Viridiplantae</taxon>
        <taxon>Streptophyta</taxon>
        <taxon>Embryophyta</taxon>
        <taxon>Tracheophyta</taxon>
        <taxon>Spermatophyta</taxon>
        <taxon>Magnoliopsida</taxon>
        <taxon>eudicotyledons</taxon>
        <taxon>Gunneridae</taxon>
        <taxon>Pentapetalae</taxon>
        <taxon>rosids</taxon>
        <taxon>malvids</taxon>
        <taxon>Myrtales</taxon>
        <taxon>Lythraceae</taxon>
        <taxon>Punica</taxon>
    </lineage>
</organism>
<proteinExistence type="predicted"/>
<name>A0A2I0K3E0_PUNGR</name>
<sequence>MKKTREWAVWARMGRLGLTRGPYKSFRGNAWLTWFADVLSDQSPDKLVSQNRMLTVSITKENFIEPLEIEIAKGPAHCDANEATDEQPWYEDIKHFLQTGQYLAFANRRDRKIL</sequence>
<evidence type="ECO:0000313" key="1">
    <source>
        <dbReference type="EMBL" id="PKI63069.1"/>
    </source>
</evidence>
<comment type="caution">
    <text evidence="1">The sequence shown here is derived from an EMBL/GenBank/DDBJ whole genome shotgun (WGS) entry which is preliminary data.</text>
</comment>
<reference evidence="1 2" key="1">
    <citation type="submission" date="2017-11" db="EMBL/GenBank/DDBJ databases">
        <title>De-novo sequencing of pomegranate (Punica granatum L.) genome.</title>
        <authorList>
            <person name="Akparov Z."/>
            <person name="Amiraslanov A."/>
            <person name="Hajiyeva S."/>
            <person name="Abbasov M."/>
            <person name="Kaur K."/>
            <person name="Hamwieh A."/>
            <person name="Solovyev V."/>
            <person name="Salamov A."/>
            <person name="Braich B."/>
            <person name="Kosarev P."/>
            <person name="Mahmoud A."/>
            <person name="Hajiyev E."/>
            <person name="Babayeva S."/>
            <person name="Izzatullayeva V."/>
            <person name="Mammadov A."/>
            <person name="Mammadov A."/>
            <person name="Sharifova S."/>
            <person name="Ojaghi J."/>
            <person name="Eynullazada K."/>
            <person name="Bayramov B."/>
            <person name="Abdulazimova A."/>
            <person name="Shahmuradov I."/>
        </authorList>
    </citation>
    <scope>NUCLEOTIDE SEQUENCE [LARGE SCALE GENOMIC DNA]</scope>
    <source>
        <strain evidence="2">cv. AG2017</strain>
        <tissue evidence="1">Leaf</tissue>
    </source>
</reference>
<dbReference type="Proteomes" id="UP000233551">
    <property type="component" value="Unassembled WGS sequence"/>
</dbReference>
<dbReference type="AlphaFoldDB" id="A0A2I0K3E0"/>
<protein>
    <submittedName>
        <fullName evidence="1">Uncharacterized protein</fullName>
    </submittedName>
</protein>